<protein>
    <submittedName>
        <fullName evidence="1">Uncharacterized protein</fullName>
    </submittedName>
</protein>
<evidence type="ECO:0000313" key="2">
    <source>
        <dbReference type="Proteomes" id="UP000188836"/>
    </source>
</evidence>
<comment type="caution">
    <text evidence="1">The sequence shown here is derived from an EMBL/GenBank/DDBJ whole genome shotgun (WGS) entry which is preliminary data.</text>
</comment>
<proteinExistence type="predicted"/>
<accession>A0A1V2TLE5</accession>
<sequence>MVESALLFLTLVLFAVPGQAAARPWFRPAAEPPAPPAVALLTLTTMPRGWEARTDLRPVLQVFADGRALELPDAVAPERDPGTAPQQRTGRIPAEVLSAALAEIQALATADFGMPTATGQGRRIIDLAPPPPQPSAHLIVYAPDVTGGLSPAQQAARTRFAAVYDTLLDSFVPDR</sequence>
<dbReference type="Proteomes" id="UP000188836">
    <property type="component" value="Unassembled WGS sequence"/>
</dbReference>
<keyword evidence="2" id="KW-1185">Reference proteome</keyword>
<evidence type="ECO:0000313" key="1">
    <source>
        <dbReference type="EMBL" id="ONM50283.1"/>
    </source>
</evidence>
<name>A0A1V2TLE5_9NOCA</name>
<gene>
    <name evidence="1" type="ORF">B0T46_04260</name>
</gene>
<organism evidence="1 2">
    <name type="scientific">Nocardia donostiensis</name>
    <dbReference type="NCBI Taxonomy" id="1538463"/>
    <lineage>
        <taxon>Bacteria</taxon>
        <taxon>Bacillati</taxon>
        <taxon>Actinomycetota</taxon>
        <taxon>Actinomycetes</taxon>
        <taxon>Mycobacteriales</taxon>
        <taxon>Nocardiaceae</taxon>
        <taxon>Nocardia</taxon>
    </lineage>
</organism>
<dbReference type="AlphaFoldDB" id="A0A1V2TLE5"/>
<dbReference type="EMBL" id="MUMY01000002">
    <property type="protein sequence ID" value="ONM50283.1"/>
    <property type="molecule type" value="Genomic_DNA"/>
</dbReference>
<reference evidence="1 2" key="1">
    <citation type="journal article" date="2016" name="Antonie Van Leeuwenhoek">
        <title>Nocardia donostiensis sp. nov., isolated from human respiratory specimens.</title>
        <authorList>
            <person name="Ercibengoa M."/>
            <person name="Bell M."/>
            <person name="Marimon J.M."/>
            <person name="Humrighouse B."/>
            <person name="Klenk H.P."/>
            <person name="Potter G."/>
            <person name="Perez-Trallero E."/>
        </authorList>
    </citation>
    <scope>NUCLEOTIDE SEQUENCE [LARGE SCALE GENOMIC DNA]</scope>
    <source>
        <strain evidence="1 2">X1655</strain>
    </source>
</reference>